<name>A0A0E9PM41_ANGAN</name>
<sequence>MSFSPLQWLLM</sequence>
<protein>
    <submittedName>
        <fullName evidence="1">Uncharacterized protein</fullName>
    </submittedName>
</protein>
<reference evidence="1" key="1">
    <citation type="submission" date="2014-11" db="EMBL/GenBank/DDBJ databases">
        <authorList>
            <person name="Amaro Gonzalez C."/>
        </authorList>
    </citation>
    <scope>NUCLEOTIDE SEQUENCE</scope>
</reference>
<dbReference type="EMBL" id="GBXM01089808">
    <property type="protein sequence ID" value="JAH18769.1"/>
    <property type="molecule type" value="Transcribed_RNA"/>
</dbReference>
<proteinExistence type="predicted"/>
<organism evidence="1">
    <name type="scientific">Anguilla anguilla</name>
    <name type="common">European freshwater eel</name>
    <name type="synonym">Muraena anguilla</name>
    <dbReference type="NCBI Taxonomy" id="7936"/>
    <lineage>
        <taxon>Eukaryota</taxon>
        <taxon>Metazoa</taxon>
        <taxon>Chordata</taxon>
        <taxon>Craniata</taxon>
        <taxon>Vertebrata</taxon>
        <taxon>Euteleostomi</taxon>
        <taxon>Actinopterygii</taxon>
        <taxon>Neopterygii</taxon>
        <taxon>Teleostei</taxon>
        <taxon>Anguilliformes</taxon>
        <taxon>Anguillidae</taxon>
        <taxon>Anguilla</taxon>
    </lineage>
</organism>
<evidence type="ECO:0000313" key="1">
    <source>
        <dbReference type="EMBL" id="JAH05342.1"/>
    </source>
</evidence>
<reference evidence="1" key="2">
    <citation type="journal article" date="2015" name="Fish Shellfish Immunol.">
        <title>Early steps in the European eel (Anguilla anguilla)-Vibrio vulnificus interaction in the gills: Role of the RtxA13 toxin.</title>
        <authorList>
            <person name="Callol A."/>
            <person name="Pajuelo D."/>
            <person name="Ebbesson L."/>
            <person name="Teles M."/>
            <person name="MacKenzie S."/>
            <person name="Amaro C."/>
        </authorList>
    </citation>
    <scope>NUCLEOTIDE SEQUENCE</scope>
</reference>
<dbReference type="EMBL" id="GBXM01103235">
    <property type="protein sequence ID" value="JAH05342.1"/>
    <property type="molecule type" value="Transcribed_RNA"/>
</dbReference>
<accession>A0A0E9PM41</accession>